<reference evidence="1" key="1">
    <citation type="journal article" date="2021" name="Environ. Microbiol.">
        <title>Gene family expansions and transcriptome signatures uncover fungal adaptations to wood decay.</title>
        <authorList>
            <person name="Hage H."/>
            <person name="Miyauchi S."/>
            <person name="Viragh M."/>
            <person name="Drula E."/>
            <person name="Min B."/>
            <person name="Chaduli D."/>
            <person name="Navarro D."/>
            <person name="Favel A."/>
            <person name="Norest M."/>
            <person name="Lesage-Meessen L."/>
            <person name="Balint B."/>
            <person name="Merenyi Z."/>
            <person name="de Eugenio L."/>
            <person name="Morin E."/>
            <person name="Martinez A.T."/>
            <person name="Baldrian P."/>
            <person name="Stursova M."/>
            <person name="Martinez M.J."/>
            <person name="Novotny C."/>
            <person name="Magnuson J.K."/>
            <person name="Spatafora J.W."/>
            <person name="Maurice S."/>
            <person name="Pangilinan J."/>
            <person name="Andreopoulos W."/>
            <person name="LaButti K."/>
            <person name="Hundley H."/>
            <person name="Na H."/>
            <person name="Kuo A."/>
            <person name="Barry K."/>
            <person name="Lipzen A."/>
            <person name="Henrissat B."/>
            <person name="Riley R."/>
            <person name="Ahrendt S."/>
            <person name="Nagy L.G."/>
            <person name="Grigoriev I.V."/>
            <person name="Martin F."/>
            <person name="Rosso M.N."/>
        </authorList>
    </citation>
    <scope>NUCLEOTIDE SEQUENCE</scope>
    <source>
        <strain evidence="1">CBS 384.51</strain>
    </source>
</reference>
<comment type="caution">
    <text evidence="1">The sequence shown here is derived from an EMBL/GenBank/DDBJ whole genome shotgun (WGS) entry which is preliminary data.</text>
</comment>
<dbReference type="EMBL" id="MU274906">
    <property type="protein sequence ID" value="KAI0090995.1"/>
    <property type="molecule type" value="Genomic_DNA"/>
</dbReference>
<sequence length="171" mass="19601">MFCENCTQDAKLVCSVCKVTRYCSAECQLEDWKTHKKGCKMNQLLKKINQEYHERQRSSKPDPDRCTGCNLKFPDEEEEENCCADECAECGYLVCEDCSVDTSRGTCYCEKKNFSNLYCKMSPRWYHSNGRGVSYKGDRHPEQGGEHPPEAFEVEPRPCGNCGEAAFMLKK</sequence>
<name>A0ACB8U9S7_9APHY</name>
<proteinExistence type="predicted"/>
<evidence type="ECO:0000313" key="1">
    <source>
        <dbReference type="EMBL" id="KAI0090995.1"/>
    </source>
</evidence>
<protein>
    <submittedName>
        <fullName evidence="1">Uncharacterized protein</fullName>
    </submittedName>
</protein>
<dbReference type="Proteomes" id="UP001055072">
    <property type="component" value="Unassembled WGS sequence"/>
</dbReference>
<organism evidence="1 2">
    <name type="scientific">Irpex rosettiformis</name>
    <dbReference type="NCBI Taxonomy" id="378272"/>
    <lineage>
        <taxon>Eukaryota</taxon>
        <taxon>Fungi</taxon>
        <taxon>Dikarya</taxon>
        <taxon>Basidiomycota</taxon>
        <taxon>Agaricomycotina</taxon>
        <taxon>Agaricomycetes</taxon>
        <taxon>Polyporales</taxon>
        <taxon>Irpicaceae</taxon>
        <taxon>Irpex</taxon>
    </lineage>
</organism>
<accession>A0ACB8U9S7</accession>
<keyword evidence="2" id="KW-1185">Reference proteome</keyword>
<evidence type="ECO:0000313" key="2">
    <source>
        <dbReference type="Proteomes" id="UP001055072"/>
    </source>
</evidence>
<gene>
    <name evidence="1" type="ORF">BDY19DRAFT_984056</name>
</gene>